<accession>A0A537IZW9</accession>
<dbReference type="PANTHER" id="PTHR30105">
    <property type="entry name" value="UNCHARACTERIZED YIBQ-RELATED"/>
    <property type="match status" value="1"/>
</dbReference>
<dbReference type="SUPFAM" id="SSF88713">
    <property type="entry name" value="Glycoside hydrolase/deacetylase"/>
    <property type="match status" value="1"/>
</dbReference>
<dbReference type="Gene3D" id="3.20.20.370">
    <property type="entry name" value="Glycoside hydrolase/deacetylase"/>
    <property type="match status" value="1"/>
</dbReference>
<name>A0A537IZW9_9BACT</name>
<dbReference type="Pfam" id="PF04748">
    <property type="entry name" value="Polysacc_deac_2"/>
    <property type="match status" value="1"/>
</dbReference>
<proteinExistence type="predicted"/>
<protein>
    <submittedName>
        <fullName evidence="1">Divergent polysaccharide deacetylase family protein</fullName>
    </submittedName>
</protein>
<dbReference type="InterPro" id="IPR006837">
    <property type="entry name" value="Divergent_DAC"/>
</dbReference>
<comment type="caution">
    <text evidence="1">The sequence shown here is derived from an EMBL/GenBank/DDBJ whole genome shotgun (WGS) entry which is preliminary data.</text>
</comment>
<dbReference type="EMBL" id="VBAP01000009">
    <property type="protein sequence ID" value="TMI76848.1"/>
    <property type="molecule type" value="Genomic_DNA"/>
</dbReference>
<sequence>MGRRQPRNTSTLRMARRRLRLRSATERAAALVAAVVVAGVLLGVGLSQGWWLGQSAPPAGPLAIPASRDVAVDDAAIDAGVRAALDRAATVVKVATSSRLMRERGQVYQWTARTVDIKARSRVTDLSRQIGQQVAPAGGQILEQTPTFIRIGVRRAGLDLVTHDIQLIPFVPAARVAILFDDAGGSLEQLEPILALGRSVTVTVLPGLRYSREVAARAQEGGLEVLLHLPMEPEERGLALGPGGITTGMSDVQIAQVVATDLSQVPGAIGLNNHMGSKATADERVMRAVLQEVKSHGLIFVDSVTAPQSVGMRLAMEMQIRTASRSVFLDNQNKADAIRAQIQRLIILALERKDVVAIGHATRLTPRVLKEMLVEFDRHDIELVPVSALVK</sequence>
<evidence type="ECO:0000313" key="1">
    <source>
        <dbReference type="EMBL" id="TMI76848.1"/>
    </source>
</evidence>
<evidence type="ECO:0000313" key="2">
    <source>
        <dbReference type="Proteomes" id="UP000318834"/>
    </source>
</evidence>
<reference evidence="1 2" key="1">
    <citation type="journal article" date="2019" name="Nat. Microbiol.">
        <title>Mediterranean grassland soil C-N compound turnover is dependent on rainfall and depth, and is mediated by genomically divergent microorganisms.</title>
        <authorList>
            <person name="Diamond S."/>
            <person name="Andeer P.F."/>
            <person name="Li Z."/>
            <person name="Crits-Christoph A."/>
            <person name="Burstein D."/>
            <person name="Anantharaman K."/>
            <person name="Lane K.R."/>
            <person name="Thomas B.C."/>
            <person name="Pan C."/>
            <person name="Northen T.R."/>
            <person name="Banfield J.F."/>
        </authorList>
    </citation>
    <scope>NUCLEOTIDE SEQUENCE [LARGE SCALE GENOMIC DNA]</scope>
    <source>
        <strain evidence="1">NP_8</strain>
    </source>
</reference>
<dbReference type="GO" id="GO:0005975">
    <property type="term" value="P:carbohydrate metabolic process"/>
    <property type="evidence" value="ECO:0007669"/>
    <property type="project" value="InterPro"/>
</dbReference>
<dbReference type="InterPro" id="IPR011330">
    <property type="entry name" value="Glyco_hydro/deAcase_b/a-brl"/>
</dbReference>
<dbReference type="AlphaFoldDB" id="A0A537IZW9"/>
<gene>
    <name evidence="1" type="ORF">E6H05_02265</name>
</gene>
<organism evidence="1 2">
    <name type="scientific">Candidatus Segetimicrobium genomatis</name>
    <dbReference type="NCBI Taxonomy" id="2569760"/>
    <lineage>
        <taxon>Bacteria</taxon>
        <taxon>Bacillati</taxon>
        <taxon>Candidatus Sysuimicrobiota</taxon>
        <taxon>Candidatus Sysuimicrobiia</taxon>
        <taxon>Candidatus Sysuimicrobiales</taxon>
        <taxon>Candidatus Segetimicrobiaceae</taxon>
        <taxon>Candidatus Segetimicrobium</taxon>
    </lineage>
</organism>
<dbReference type="PANTHER" id="PTHR30105:SF2">
    <property type="entry name" value="DIVERGENT POLYSACCHARIDE DEACETYLASE SUPERFAMILY"/>
    <property type="match status" value="1"/>
</dbReference>
<dbReference type="Proteomes" id="UP000318834">
    <property type="component" value="Unassembled WGS sequence"/>
</dbReference>
<dbReference type="CDD" id="cd10936">
    <property type="entry name" value="CE4_DAC2"/>
    <property type="match status" value="1"/>
</dbReference>